<dbReference type="InterPro" id="IPR009959">
    <property type="entry name" value="Cyclase_SnoaL-like"/>
</dbReference>
<dbReference type="STRING" id="410764.GA0061103_0760"/>
<gene>
    <name evidence="1" type="ORF">GA0061103_0760</name>
</gene>
<evidence type="ECO:0000313" key="1">
    <source>
        <dbReference type="EMBL" id="SCB50122.1"/>
    </source>
</evidence>
<evidence type="ECO:0000313" key="2">
    <source>
        <dbReference type="Proteomes" id="UP000199101"/>
    </source>
</evidence>
<dbReference type="RefSeq" id="WP_092720053.1">
    <property type="nucleotide sequence ID" value="NZ_FMAG01000015.1"/>
</dbReference>
<dbReference type="PANTHER" id="PTHR38436">
    <property type="entry name" value="POLYKETIDE CYCLASE SNOAL-LIKE DOMAIN"/>
    <property type="match status" value="1"/>
</dbReference>
<dbReference type="Proteomes" id="UP000199101">
    <property type="component" value="Unassembled WGS sequence"/>
</dbReference>
<dbReference type="EMBL" id="FMAG01000015">
    <property type="protein sequence ID" value="SCB50122.1"/>
    <property type="molecule type" value="Genomic_DNA"/>
</dbReference>
<name>A0A1C3XCW7_9HYPH</name>
<accession>A0A1C3XCW7</accession>
<dbReference type="Gene3D" id="3.10.450.50">
    <property type="match status" value="1"/>
</dbReference>
<keyword evidence="2" id="KW-1185">Reference proteome</keyword>
<dbReference type="AlphaFoldDB" id="A0A1C3XCW7"/>
<dbReference type="GO" id="GO:0030638">
    <property type="term" value="P:polyketide metabolic process"/>
    <property type="evidence" value="ECO:0007669"/>
    <property type="project" value="InterPro"/>
</dbReference>
<reference evidence="2" key="1">
    <citation type="submission" date="2016-08" db="EMBL/GenBank/DDBJ databases">
        <authorList>
            <person name="Varghese N."/>
            <person name="Submissions Spin"/>
        </authorList>
    </citation>
    <scope>NUCLEOTIDE SEQUENCE [LARGE SCALE GENOMIC DNA]</scope>
    <source>
        <strain evidence="2">HAMBI 2975</strain>
    </source>
</reference>
<dbReference type="InterPro" id="IPR032710">
    <property type="entry name" value="NTF2-like_dom_sf"/>
</dbReference>
<sequence length="130" mass="14162">MTTESLTEQNKKTVLAFYKEAHFDGDVDGAIARYVGDTYIQHTAAAEDGVEGLRAFINGFLTAFPNAKGDIRHVLADGDLVAVHAYWTGLVSENGDVGIDMFRVKNGKLVEHWDVFAPVPATSKNGNTVY</sequence>
<dbReference type="Pfam" id="PF07366">
    <property type="entry name" value="SnoaL"/>
    <property type="match status" value="1"/>
</dbReference>
<proteinExistence type="predicted"/>
<dbReference type="SUPFAM" id="SSF54427">
    <property type="entry name" value="NTF2-like"/>
    <property type="match status" value="1"/>
</dbReference>
<protein>
    <submittedName>
        <fullName evidence="1">Predicted SnoaL-like aldol condensation-catalyzing enzyme</fullName>
    </submittedName>
</protein>
<dbReference type="PANTHER" id="PTHR38436:SF1">
    <property type="entry name" value="ESTER CYCLASE"/>
    <property type="match status" value="1"/>
</dbReference>
<organism evidence="1 2">
    <name type="scientific">Rhizobium multihospitium</name>
    <dbReference type="NCBI Taxonomy" id="410764"/>
    <lineage>
        <taxon>Bacteria</taxon>
        <taxon>Pseudomonadati</taxon>
        <taxon>Pseudomonadota</taxon>
        <taxon>Alphaproteobacteria</taxon>
        <taxon>Hyphomicrobiales</taxon>
        <taxon>Rhizobiaceae</taxon>
        <taxon>Rhizobium/Agrobacterium group</taxon>
        <taxon>Rhizobium</taxon>
    </lineage>
</organism>
<dbReference type="OrthoDB" id="9812089at2"/>